<dbReference type="SMART" id="SM00487">
    <property type="entry name" value="DEXDc"/>
    <property type="match status" value="1"/>
</dbReference>
<dbReference type="Pfam" id="PF04408">
    <property type="entry name" value="WHD_HA2"/>
    <property type="match status" value="1"/>
</dbReference>
<dbReference type="PROSITE" id="PS51192">
    <property type="entry name" value="HELICASE_ATP_BIND_1"/>
    <property type="match status" value="1"/>
</dbReference>
<dbReference type="InterPro" id="IPR027417">
    <property type="entry name" value="P-loop_NTPase"/>
</dbReference>
<dbReference type="Gene3D" id="1.10.10.2130">
    <property type="entry name" value="DEAH helicase family, winged-helix domain"/>
    <property type="match status" value="1"/>
</dbReference>
<dbReference type="GO" id="GO:0003724">
    <property type="term" value="F:RNA helicase activity"/>
    <property type="evidence" value="ECO:0007669"/>
    <property type="project" value="UniProtKB-EC"/>
</dbReference>
<dbReference type="KEGG" id="tbg:TbgDal_VI4420"/>
<evidence type="ECO:0000256" key="7">
    <source>
        <dbReference type="ARBA" id="ARBA00022840"/>
    </source>
</evidence>
<comment type="subcellular location">
    <subcellularLocation>
        <location evidence="1">Nucleus</location>
        <location evidence="1">Nucleolus</location>
    </subcellularLocation>
</comment>
<dbReference type="InterPro" id="IPR011709">
    <property type="entry name" value="DEAD-box_helicase_OB_fold"/>
</dbReference>
<reference evidence="15" key="1">
    <citation type="journal article" date="2010" name="PLoS Negl. Trop. Dis.">
        <title>The genome sequence of Trypanosoma brucei gambiense, causative agent of chronic human african trypanosomiasis.</title>
        <authorList>
            <person name="Jackson A.P."/>
            <person name="Sanders M."/>
            <person name="Berry A."/>
            <person name="McQuillan J."/>
            <person name="Aslett M.A."/>
            <person name="Quail M.A."/>
            <person name="Chukualim B."/>
            <person name="Capewell P."/>
            <person name="MacLeod A."/>
            <person name="Melville S.E."/>
            <person name="Gibson W."/>
            <person name="Barry J.D."/>
            <person name="Berriman M."/>
            <person name="Hertz-Fowler C."/>
        </authorList>
    </citation>
    <scope>NUCLEOTIDE SEQUENCE [LARGE SCALE GENOMIC DNA]</scope>
    <source>
        <strain evidence="15">MHOM/CI/86/DAL972</strain>
    </source>
</reference>
<dbReference type="InterPro" id="IPR042035">
    <property type="entry name" value="DEAH_win-hel_dom"/>
</dbReference>
<dbReference type="EC" id="3.6.4.13" evidence="3"/>
<dbReference type="FunFam" id="3.40.50.300:FF:000637">
    <property type="entry name" value="ATP-dependent RNA helicase DHX37/DHR1"/>
    <property type="match status" value="1"/>
</dbReference>
<keyword evidence="7" id="KW-0067">ATP-binding</keyword>
<evidence type="ECO:0000256" key="2">
    <source>
        <dbReference type="ARBA" id="ARBA00008792"/>
    </source>
</evidence>
<dbReference type="CDD" id="cd18791">
    <property type="entry name" value="SF2_C_RHA"/>
    <property type="match status" value="1"/>
</dbReference>
<dbReference type="PROSITE" id="PS00690">
    <property type="entry name" value="DEAH_ATP_HELICASE"/>
    <property type="match status" value="1"/>
</dbReference>
<feature type="domain" description="Helicase ATP-binding" evidence="12">
    <location>
        <begin position="221"/>
        <end position="412"/>
    </location>
</feature>
<feature type="domain" description="Helicase C-terminal" evidence="13">
    <location>
        <begin position="525"/>
        <end position="698"/>
    </location>
</feature>
<dbReference type="InterPro" id="IPR001650">
    <property type="entry name" value="Helicase_C-like"/>
</dbReference>
<dbReference type="InterPro" id="IPR011545">
    <property type="entry name" value="DEAD/DEAH_box_helicase_dom"/>
</dbReference>
<evidence type="ECO:0000256" key="6">
    <source>
        <dbReference type="ARBA" id="ARBA00022806"/>
    </source>
</evidence>
<dbReference type="GO" id="GO:0016787">
    <property type="term" value="F:hydrolase activity"/>
    <property type="evidence" value="ECO:0007669"/>
    <property type="project" value="UniProtKB-KW"/>
</dbReference>
<evidence type="ECO:0000256" key="4">
    <source>
        <dbReference type="ARBA" id="ARBA00022741"/>
    </source>
</evidence>
<dbReference type="Gene3D" id="3.40.50.300">
    <property type="entry name" value="P-loop containing nucleotide triphosphate hydrolases"/>
    <property type="match status" value="3"/>
</dbReference>
<feature type="transmembrane region" description="Helical" evidence="11">
    <location>
        <begin position="20"/>
        <end position="42"/>
    </location>
</feature>
<protein>
    <recommendedName>
        <fullName evidence="3">RNA helicase</fullName>
        <ecNumber evidence="3">3.6.4.13</ecNumber>
    </recommendedName>
</protein>
<dbReference type="SMART" id="SM00490">
    <property type="entry name" value="HELICc"/>
    <property type="match status" value="1"/>
</dbReference>
<dbReference type="GO" id="GO:0005730">
    <property type="term" value="C:nucleolus"/>
    <property type="evidence" value="ECO:0007669"/>
    <property type="project" value="UniProtKB-SubCell"/>
</dbReference>
<dbReference type="InterPro" id="IPR002464">
    <property type="entry name" value="DNA/RNA_helicase_DEAH_CS"/>
</dbReference>
<evidence type="ECO:0000313" key="15">
    <source>
        <dbReference type="Proteomes" id="UP000002316"/>
    </source>
</evidence>
<dbReference type="Proteomes" id="UP000002316">
    <property type="component" value="Chromosome 6"/>
</dbReference>
<evidence type="ECO:0000259" key="12">
    <source>
        <dbReference type="PROSITE" id="PS51192"/>
    </source>
</evidence>
<dbReference type="PANTHER" id="PTHR18934">
    <property type="entry name" value="ATP-DEPENDENT RNA HELICASE"/>
    <property type="match status" value="1"/>
</dbReference>
<evidence type="ECO:0000256" key="1">
    <source>
        <dbReference type="ARBA" id="ARBA00004604"/>
    </source>
</evidence>
<dbReference type="Pfam" id="PF07717">
    <property type="entry name" value="OB_NTP_bind"/>
    <property type="match status" value="1"/>
</dbReference>
<dbReference type="AlphaFoldDB" id="C9ZRD4"/>
<dbReference type="OrthoDB" id="10253254at2759"/>
<evidence type="ECO:0000256" key="8">
    <source>
        <dbReference type="ARBA" id="ARBA00022884"/>
    </source>
</evidence>
<dbReference type="Pfam" id="PF00271">
    <property type="entry name" value="Helicase_C"/>
    <property type="match status" value="1"/>
</dbReference>
<keyword evidence="8" id="KW-0694">RNA-binding</keyword>
<evidence type="ECO:0000256" key="10">
    <source>
        <dbReference type="ARBA" id="ARBA00047984"/>
    </source>
</evidence>
<name>C9ZRD4_TRYB9</name>
<dbReference type="PROSITE" id="PS51194">
    <property type="entry name" value="HELICASE_CTER"/>
    <property type="match status" value="1"/>
</dbReference>
<dbReference type="GeneID" id="23862108"/>
<dbReference type="EMBL" id="FN554969">
    <property type="protein sequence ID" value="CBH11964.1"/>
    <property type="molecule type" value="Genomic_DNA"/>
</dbReference>
<dbReference type="PANTHER" id="PTHR18934:SF99">
    <property type="entry name" value="ATP-DEPENDENT RNA HELICASE DHX37-RELATED"/>
    <property type="match status" value="1"/>
</dbReference>
<dbReference type="GO" id="GO:0005524">
    <property type="term" value="F:ATP binding"/>
    <property type="evidence" value="ECO:0007669"/>
    <property type="project" value="UniProtKB-KW"/>
</dbReference>
<evidence type="ECO:0000256" key="5">
    <source>
        <dbReference type="ARBA" id="ARBA00022801"/>
    </source>
</evidence>
<evidence type="ECO:0000259" key="13">
    <source>
        <dbReference type="PROSITE" id="PS51194"/>
    </source>
</evidence>
<comment type="catalytic activity">
    <reaction evidence="10">
        <text>ATP + H2O = ADP + phosphate + H(+)</text>
        <dbReference type="Rhea" id="RHEA:13065"/>
        <dbReference type="ChEBI" id="CHEBI:15377"/>
        <dbReference type="ChEBI" id="CHEBI:15378"/>
        <dbReference type="ChEBI" id="CHEBI:30616"/>
        <dbReference type="ChEBI" id="CHEBI:43474"/>
        <dbReference type="ChEBI" id="CHEBI:456216"/>
        <dbReference type="EC" id="3.6.4.13"/>
    </reaction>
</comment>
<dbReference type="GO" id="GO:0000462">
    <property type="term" value="P:maturation of SSU-rRNA from tricistronic rRNA transcript (SSU-rRNA, 5.8S rRNA, LSU-rRNA)"/>
    <property type="evidence" value="ECO:0007669"/>
    <property type="project" value="TreeGrafter"/>
</dbReference>
<gene>
    <name evidence="14" type="ORF">TbgDal_VI4420</name>
</gene>
<dbReference type="GO" id="GO:0003723">
    <property type="term" value="F:RNA binding"/>
    <property type="evidence" value="ECO:0007669"/>
    <property type="project" value="UniProtKB-KW"/>
</dbReference>
<keyword evidence="11" id="KW-1133">Transmembrane helix</keyword>
<keyword evidence="6 14" id="KW-0347">Helicase</keyword>
<evidence type="ECO:0000256" key="9">
    <source>
        <dbReference type="ARBA" id="ARBA00023242"/>
    </source>
</evidence>
<dbReference type="SUPFAM" id="SSF52540">
    <property type="entry name" value="P-loop containing nucleoside triphosphate hydrolases"/>
    <property type="match status" value="1"/>
</dbReference>
<evidence type="ECO:0000256" key="11">
    <source>
        <dbReference type="SAM" id="Phobius"/>
    </source>
</evidence>
<comment type="similarity">
    <text evidence="2">Belongs to the DEAD box helicase family. DEAH subfamily.</text>
</comment>
<keyword evidence="5" id="KW-0378">Hydrolase</keyword>
<dbReference type="InterPro" id="IPR014001">
    <property type="entry name" value="Helicase_ATP-bd"/>
</dbReference>
<dbReference type="RefSeq" id="XP_011774249.1">
    <property type="nucleotide sequence ID" value="XM_011775947.1"/>
</dbReference>
<keyword evidence="9" id="KW-0539">Nucleus</keyword>
<dbReference type="FunFam" id="1.10.10.2130:FF:000001">
    <property type="entry name" value="Pre-mRNA-splicing factor ATP-dependent RNA helicase"/>
    <property type="match status" value="1"/>
</dbReference>
<sequence length="1009" mass="114029">MYVGDKSKGWIAITRCWGIFASIFMSLVLVFCNGTTHFFIFLRMTKKNVIRFTDLGLSTPVPQVLSTSKGEKKKKRLEVKSERNLRTKEAEKQLSLAREKVEKHKEYVKSEACAKQKEKAEKRKALNDMRVSLHERRENEEKLQKQRVVSSQQEYISKLVANIAEEEGRTRQVREAIDRDTLDLAKFAPQSVCIHVKRHPHIELTRKELPVLREEQAIVEAINSTSRTCVLICGETGSGKTTQIPQFLWECGYGDPKGSPFGREGCILVTEPRRVAAISMARRVAEELNVPFGEDVCYQVRYDNNLSDGFKIKFATEGIVLKEIQSDFLLRKYSVIIVDEAHERSVTGDILIGMLSRIMPTRNDLYLEELRKNGGLPQMTTLKPLKLVIMSATMRVADFRDNRKLFPVPPPFICVEARRFPVTNHFSKRTELFNYVDEAFRKVCQIHKKLPPGGILVFLSTQYEIGLLCDRLLLHYAKTKIEYCETSYSKHALLTSELPTTPSESDESESDIERDEFGLATEDYALDKDDTELENCNIGRKRCRNAAGSPEKAEGFADESEVNGELNTLHVLPLYALMNFSKQQEVFQQPPAGKRLCVVATNVAETSITIPNIRYVVDSGRVKTKTVDESTCASCFRIEWTSQASAEQRSGRAGRVAPGHCYRLYSTAVYSNLMPKHSAPEILRTSLESVVLLMKHFGINHVGTFPFPSPPKEADLKRALTHLGLIGALNSDDEFRITATGRRLVAYPIPPRFSRVIVEGIDRKLPRFLITLITLIASIFSTTTSVFTDEGHRIKWKSKDISDDEKERKQRLQALLHPGSDLLTSLNALLVYMNNSSAVNCDRYCLVQKSLSEAKQLGDQLLVLASRDTAEEPVEGASDADVVGPEQLFEERALAHLSKNQEIVIRKLFIIGLVDQVARRATVQECRSHGVEYKSDKTTKTPYITVANHIIVYVHPSSSIARTYPPPEYVTFVTLQKNVRSETKESLTLMLGLTIVTKEWLHECAVTVE</sequence>
<keyword evidence="4" id="KW-0547">Nucleotide-binding</keyword>
<accession>C9ZRD4</accession>
<dbReference type="FunFam" id="3.40.50.300:FF:003770">
    <property type="entry name" value="ATP-dependent RNA helicase DHR1, putative"/>
    <property type="match status" value="1"/>
</dbReference>
<organism evidence="14 15">
    <name type="scientific">Trypanosoma brucei gambiense (strain MHOM/CI/86/DAL972)</name>
    <dbReference type="NCBI Taxonomy" id="679716"/>
    <lineage>
        <taxon>Eukaryota</taxon>
        <taxon>Discoba</taxon>
        <taxon>Euglenozoa</taxon>
        <taxon>Kinetoplastea</taxon>
        <taxon>Metakinetoplastina</taxon>
        <taxon>Trypanosomatida</taxon>
        <taxon>Trypanosomatidae</taxon>
        <taxon>Trypanosoma</taxon>
    </lineage>
</organism>
<dbReference type="VEuPathDB" id="TriTrypDB:Tbg972.6.4420"/>
<dbReference type="CDD" id="cd17982">
    <property type="entry name" value="DEXHc_DHX37"/>
    <property type="match status" value="1"/>
</dbReference>
<dbReference type="InterPro" id="IPR007502">
    <property type="entry name" value="Helicase-assoc_dom"/>
</dbReference>
<dbReference type="Pfam" id="PF00270">
    <property type="entry name" value="DEAD"/>
    <property type="match status" value="1"/>
</dbReference>
<evidence type="ECO:0000313" key="14">
    <source>
        <dbReference type="EMBL" id="CBH11964.1"/>
    </source>
</evidence>
<dbReference type="InterPro" id="IPR048333">
    <property type="entry name" value="HA2_WH"/>
</dbReference>
<dbReference type="SMART" id="SM00847">
    <property type="entry name" value="HA2"/>
    <property type="match status" value="1"/>
</dbReference>
<keyword evidence="11" id="KW-0812">Transmembrane</keyword>
<proteinExistence type="inferred from homology"/>
<evidence type="ECO:0000256" key="3">
    <source>
        <dbReference type="ARBA" id="ARBA00012552"/>
    </source>
</evidence>
<keyword evidence="11" id="KW-0472">Membrane</keyword>